<evidence type="ECO:0000256" key="5">
    <source>
        <dbReference type="ARBA" id="ARBA00038966"/>
    </source>
</evidence>
<evidence type="ECO:0000256" key="1">
    <source>
        <dbReference type="ARBA" id="ARBA00010638"/>
    </source>
</evidence>
<evidence type="ECO:0000313" key="8">
    <source>
        <dbReference type="EMBL" id="CDF91660.1"/>
    </source>
</evidence>
<dbReference type="GO" id="GO:0005524">
    <property type="term" value="F:ATP binding"/>
    <property type="evidence" value="ECO:0007669"/>
    <property type="project" value="UniProtKB-KW"/>
</dbReference>
<keyword evidence="2 6" id="KW-0547">Nucleotide-binding</keyword>
<dbReference type="InterPro" id="IPR037171">
    <property type="entry name" value="NagB/RpiA_transferase-like"/>
</dbReference>
<name>A0A8J2T9T1_ZYGB2</name>
<feature type="binding site" evidence="6">
    <location>
        <position position="47"/>
    </location>
    <ligand>
        <name>substrate</name>
    </ligand>
</feature>
<dbReference type="InterPro" id="IPR002698">
    <property type="entry name" value="FTHF_cligase"/>
</dbReference>
<evidence type="ECO:0000256" key="7">
    <source>
        <dbReference type="SAM" id="Coils"/>
    </source>
</evidence>
<gene>
    <name evidence="8" type="ORF">BN860_00606g</name>
</gene>
<comment type="catalytic activity">
    <reaction evidence="4">
        <text>(6S)-5-formyl-5,6,7,8-tetrahydrofolate + ATP = (6R)-5,10-methenyltetrahydrofolate + ADP + phosphate</text>
        <dbReference type="Rhea" id="RHEA:10488"/>
        <dbReference type="ChEBI" id="CHEBI:30616"/>
        <dbReference type="ChEBI" id="CHEBI:43474"/>
        <dbReference type="ChEBI" id="CHEBI:57455"/>
        <dbReference type="ChEBI" id="CHEBI:57457"/>
        <dbReference type="ChEBI" id="CHEBI:456216"/>
        <dbReference type="EC" id="6.3.3.2"/>
    </reaction>
</comment>
<dbReference type="GO" id="GO:0035999">
    <property type="term" value="P:tetrahydrofolate interconversion"/>
    <property type="evidence" value="ECO:0007669"/>
    <property type="project" value="TreeGrafter"/>
</dbReference>
<sequence>MSKQVLRDQLKQTLEAVSRQEIERQSRRIALALQQLLKRHDNVACYMSMDKGEVDTHCILDWLFAQGKAVYLPRCTTTRETGQVALRPRPHHPHLTFHKMKSWQEVQELEPQGKFQLREPVKEQPAPLPPRLDVMLVPGVAFCARDGARLGHGAGYYDDYFKRYELQHQGEKPLLIGIALKEQLLGQLPQEPHDVVMDCVVSGDGSVYWTHRCNMMCPA</sequence>
<reference evidence="9" key="1">
    <citation type="journal article" date="2013" name="Genome Announc.">
        <title>Genome sequence of the food spoilage yeast Zygosaccharomyces bailii CLIB 213(T).</title>
        <authorList>
            <person name="Galeote V."/>
            <person name="Bigey F."/>
            <person name="Devillers H."/>
            <person name="Neuveglise C."/>
            <person name="Dequin S."/>
        </authorList>
    </citation>
    <scope>NUCLEOTIDE SEQUENCE [LARGE SCALE GENOMIC DNA]</scope>
    <source>
        <strain evidence="9">CLIB 213 / ATCC 58445 / CBS 680 / CCRC 21525 / NBRC 1098 / NCYC 1416 / NRRL Y-2227</strain>
    </source>
</reference>
<dbReference type="GO" id="GO:0009396">
    <property type="term" value="P:folic acid-containing compound biosynthetic process"/>
    <property type="evidence" value="ECO:0007669"/>
    <property type="project" value="TreeGrafter"/>
</dbReference>
<dbReference type="OrthoDB" id="2015992at2759"/>
<dbReference type="EMBL" id="HG316466">
    <property type="protein sequence ID" value="CDF91660.1"/>
    <property type="molecule type" value="Genomic_DNA"/>
</dbReference>
<feature type="binding site" evidence="6">
    <location>
        <position position="53"/>
    </location>
    <ligand>
        <name>substrate</name>
    </ligand>
</feature>
<feature type="binding site" evidence="6">
    <location>
        <begin position="149"/>
        <end position="157"/>
    </location>
    <ligand>
        <name>ATP</name>
        <dbReference type="ChEBI" id="CHEBI:30616"/>
    </ligand>
</feature>
<dbReference type="PIRSF" id="PIRSF006806">
    <property type="entry name" value="FTHF_cligase"/>
    <property type="match status" value="1"/>
</dbReference>
<feature type="binding site" evidence="6">
    <location>
        <begin position="3"/>
        <end position="7"/>
    </location>
    <ligand>
        <name>ATP</name>
        <dbReference type="ChEBI" id="CHEBI:30616"/>
    </ligand>
</feature>
<dbReference type="InterPro" id="IPR024185">
    <property type="entry name" value="FTHF_cligase-like_sf"/>
</dbReference>
<evidence type="ECO:0000256" key="2">
    <source>
        <dbReference type="ARBA" id="ARBA00022741"/>
    </source>
</evidence>
<dbReference type="Pfam" id="PF01812">
    <property type="entry name" value="5-FTHF_cyc-lig"/>
    <property type="match status" value="1"/>
</dbReference>
<evidence type="ECO:0000256" key="6">
    <source>
        <dbReference type="PIRSR" id="PIRSR006806-1"/>
    </source>
</evidence>
<protein>
    <recommendedName>
        <fullName evidence="5">5-formyltetrahydrofolate cyclo-ligase</fullName>
        <ecNumber evidence="5">6.3.3.2</ecNumber>
    </recommendedName>
</protein>
<dbReference type="Gene3D" id="3.40.50.10420">
    <property type="entry name" value="NagB/RpiA/CoA transferase-like"/>
    <property type="match status" value="1"/>
</dbReference>
<keyword evidence="3 6" id="KW-0067">ATP-binding</keyword>
<proteinExistence type="inferred from homology"/>
<keyword evidence="7" id="KW-0175">Coiled coil</keyword>
<evidence type="ECO:0000313" key="9">
    <source>
        <dbReference type="Proteomes" id="UP000019375"/>
    </source>
</evidence>
<dbReference type="SUPFAM" id="SSF100950">
    <property type="entry name" value="NagB/RpiA/CoA transferase-like"/>
    <property type="match status" value="1"/>
</dbReference>
<evidence type="ECO:0000256" key="4">
    <source>
        <dbReference type="ARBA" id="ARBA00036539"/>
    </source>
</evidence>
<accession>A0A8J2T9T1</accession>
<keyword evidence="9" id="KW-1185">Reference proteome</keyword>
<dbReference type="PANTHER" id="PTHR23407:SF1">
    <property type="entry name" value="5-FORMYLTETRAHYDROFOLATE CYCLO-LIGASE"/>
    <property type="match status" value="1"/>
</dbReference>
<evidence type="ECO:0000256" key="3">
    <source>
        <dbReference type="ARBA" id="ARBA00022840"/>
    </source>
</evidence>
<dbReference type="AlphaFoldDB" id="A0A8J2T9T1"/>
<dbReference type="EC" id="6.3.3.2" evidence="5"/>
<dbReference type="PANTHER" id="PTHR23407">
    <property type="entry name" value="ATPASE INHIBITOR/5-FORMYLTETRAHYDROFOLATE CYCLO-LIGASE"/>
    <property type="match status" value="1"/>
</dbReference>
<dbReference type="GO" id="GO:0030272">
    <property type="term" value="F:5-formyltetrahydrofolate cyclo-ligase activity"/>
    <property type="evidence" value="ECO:0007669"/>
    <property type="project" value="UniProtKB-EC"/>
</dbReference>
<dbReference type="GO" id="GO:0005739">
    <property type="term" value="C:mitochondrion"/>
    <property type="evidence" value="ECO:0007669"/>
    <property type="project" value="TreeGrafter"/>
</dbReference>
<feature type="coiled-coil region" evidence="7">
    <location>
        <begin position="3"/>
        <end position="39"/>
    </location>
</feature>
<comment type="similarity">
    <text evidence="1">Belongs to the 5-formyltetrahydrofolate cyclo-ligase family.</text>
</comment>
<dbReference type="Proteomes" id="UP000019375">
    <property type="component" value="Unassembled WGS sequence"/>
</dbReference>
<organism evidence="8 9">
    <name type="scientific">Zygosaccharomyces bailii (strain CLIB 213 / ATCC 58445 / CBS 680 / BCRC 21525 / NBRC 1098 / NCYC 1416 / NRRL Y-2227)</name>
    <dbReference type="NCBI Taxonomy" id="1333698"/>
    <lineage>
        <taxon>Eukaryota</taxon>
        <taxon>Fungi</taxon>
        <taxon>Dikarya</taxon>
        <taxon>Ascomycota</taxon>
        <taxon>Saccharomycotina</taxon>
        <taxon>Saccharomycetes</taxon>
        <taxon>Saccharomycetales</taxon>
        <taxon>Saccharomycetaceae</taxon>
        <taxon>Zygosaccharomyces</taxon>
    </lineage>
</organism>